<dbReference type="RefSeq" id="XP_013901929.1">
    <property type="nucleotide sequence ID" value="XM_014046475.1"/>
</dbReference>
<dbReference type="AlphaFoldDB" id="A0A0D2MIP4"/>
<dbReference type="Pfam" id="PF04836">
    <property type="entry name" value="IFRD_C"/>
    <property type="match status" value="1"/>
</dbReference>
<dbReference type="PANTHER" id="PTHR12354:SF1">
    <property type="entry name" value="INTERFERON-RELATED DEVELOPMENTAL REGULATOR 1"/>
    <property type="match status" value="1"/>
</dbReference>
<comment type="similarity">
    <text evidence="1">Belongs to the IFRD family.</text>
</comment>
<evidence type="ECO:0000256" key="2">
    <source>
        <dbReference type="PROSITE-ProRule" id="PRU00103"/>
    </source>
</evidence>
<dbReference type="Gene3D" id="1.25.10.10">
    <property type="entry name" value="Leucine-rich Repeat Variant"/>
    <property type="match status" value="1"/>
</dbReference>
<dbReference type="Pfam" id="PF05004">
    <property type="entry name" value="IFRD"/>
    <property type="match status" value="1"/>
</dbReference>
<dbReference type="InterPro" id="IPR016024">
    <property type="entry name" value="ARM-type_fold"/>
</dbReference>
<feature type="domain" description="Interferon-related developmental regulator C-terminal" evidence="4">
    <location>
        <begin position="368"/>
        <end position="414"/>
    </location>
</feature>
<dbReference type="OrthoDB" id="686784at2759"/>
<feature type="compositionally biased region" description="Basic residues" evidence="3">
    <location>
        <begin position="407"/>
        <end position="416"/>
    </location>
</feature>
<dbReference type="InterPro" id="IPR006921">
    <property type="entry name" value="Interferon-rel_develop_reg_C"/>
</dbReference>
<dbReference type="PROSITE" id="PS50077">
    <property type="entry name" value="HEAT_REPEAT"/>
    <property type="match status" value="1"/>
</dbReference>
<dbReference type="EMBL" id="KK100952">
    <property type="protein sequence ID" value="KIZ02910.1"/>
    <property type="molecule type" value="Genomic_DNA"/>
</dbReference>
<feature type="repeat" description="HEAT" evidence="2">
    <location>
        <begin position="211"/>
        <end position="248"/>
    </location>
</feature>
<evidence type="ECO:0000256" key="3">
    <source>
        <dbReference type="SAM" id="MobiDB-lite"/>
    </source>
</evidence>
<feature type="region of interest" description="Disordered" evidence="3">
    <location>
        <begin position="393"/>
        <end position="423"/>
    </location>
</feature>
<feature type="region of interest" description="Disordered" evidence="3">
    <location>
        <begin position="1"/>
        <end position="30"/>
    </location>
</feature>
<feature type="compositionally biased region" description="Low complexity" evidence="3">
    <location>
        <begin position="396"/>
        <end position="406"/>
    </location>
</feature>
<evidence type="ECO:0000313" key="6">
    <source>
        <dbReference type="EMBL" id="KIZ02910.1"/>
    </source>
</evidence>
<dbReference type="InterPro" id="IPR039777">
    <property type="entry name" value="IFRD"/>
</dbReference>
<keyword evidence="7" id="KW-1185">Reference proteome</keyword>
<accession>A0A0D2MIP4</accession>
<dbReference type="InterPro" id="IPR021133">
    <property type="entry name" value="HEAT_type_2"/>
</dbReference>
<evidence type="ECO:0000313" key="7">
    <source>
        <dbReference type="Proteomes" id="UP000054498"/>
    </source>
</evidence>
<feature type="compositionally biased region" description="Acidic residues" evidence="3">
    <location>
        <begin position="252"/>
        <end position="268"/>
    </location>
</feature>
<dbReference type="PANTHER" id="PTHR12354">
    <property type="entry name" value="INTERFERON-RELATED DEVELOPMENTAL REGULATOR"/>
    <property type="match status" value="1"/>
</dbReference>
<evidence type="ECO:0000256" key="1">
    <source>
        <dbReference type="ARBA" id="ARBA00008828"/>
    </source>
</evidence>
<feature type="region of interest" description="Disordered" evidence="3">
    <location>
        <begin position="252"/>
        <end position="280"/>
    </location>
</feature>
<gene>
    <name evidence="6" type="ORF">MNEG_5048</name>
</gene>
<dbReference type="SUPFAM" id="SSF48371">
    <property type="entry name" value="ARM repeat"/>
    <property type="match status" value="1"/>
</dbReference>
<reference evidence="6 7" key="1">
    <citation type="journal article" date="2013" name="BMC Genomics">
        <title>Reconstruction of the lipid metabolism for the microalga Monoraphidium neglectum from its genome sequence reveals characteristics suitable for biofuel production.</title>
        <authorList>
            <person name="Bogen C."/>
            <person name="Al-Dilaimi A."/>
            <person name="Albersmeier A."/>
            <person name="Wichmann J."/>
            <person name="Grundmann M."/>
            <person name="Rupp O."/>
            <person name="Lauersen K.J."/>
            <person name="Blifernez-Klassen O."/>
            <person name="Kalinowski J."/>
            <person name="Goesmann A."/>
            <person name="Mussgnug J.H."/>
            <person name="Kruse O."/>
        </authorList>
    </citation>
    <scope>NUCLEOTIDE SEQUENCE [LARGE SCALE GENOMIC DNA]</scope>
    <source>
        <strain evidence="6 7">SAG 48.87</strain>
    </source>
</reference>
<evidence type="ECO:0000259" key="5">
    <source>
        <dbReference type="Pfam" id="PF05004"/>
    </source>
</evidence>
<proteinExistence type="inferred from homology"/>
<dbReference type="GeneID" id="25737925"/>
<organism evidence="6 7">
    <name type="scientific">Monoraphidium neglectum</name>
    <dbReference type="NCBI Taxonomy" id="145388"/>
    <lineage>
        <taxon>Eukaryota</taxon>
        <taxon>Viridiplantae</taxon>
        <taxon>Chlorophyta</taxon>
        <taxon>core chlorophytes</taxon>
        <taxon>Chlorophyceae</taxon>
        <taxon>CS clade</taxon>
        <taxon>Sphaeropleales</taxon>
        <taxon>Selenastraceae</taxon>
        <taxon>Monoraphidium</taxon>
    </lineage>
</organism>
<evidence type="ECO:0000259" key="4">
    <source>
        <dbReference type="Pfam" id="PF04836"/>
    </source>
</evidence>
<protein>
    <submittedName>
        <fullName evidence="6">Interferon-related developmental regulator family protein</fullName>
    </submittedName>
</protein>
<dbReference type="KEGG" id="mng:MNEG_5048"/>
<name>A0A0D2MIP4_9CHLO</name>
<sequence>MGKKRSKKGPSEDDWEGSIASDNTAASLMGDMKEVDDGAMDEFAEALDWTYESRGSTREKGWERLAALIRNSVREECFQNAATVTGRCQQALRKGSAAEATFAATALALHVLTLGDADESLFQSLQPDLLRAAQHGKGAAARTAAADALAVCCFVLSDDERSTRGAMDDLRSIWARRDAAAAAPRAAALRGWTFLFTSLNALPDAGAVEALLPALAALLHEGDVEVRAAAGEAIAVVYHTCGLDELESILEGEGDEEEEDGEEGEDGGGEGSSSGGGGVSGLSEVVGRMRDLATNRGDRQRRSKRDRASLRGAFRDITRVIEDGAVRETKIKLRHGDTLHINTLNGNVSMGYLRRFLAGGFQAHLQCNPLLHAVFGYEPLAERPGRLTALEKRAFRSPSSASSKSRTQARKGQRAHKGFELEH</sequence>
<feature type="domain" description="Interferon-related developmental regulator N-terminal" evidence="5">
    <location>
        <begin position="31"/>
        <end position="322"/>
    </location>
</feature>
<dbReference type="InterPro" id="IPR011989">
    <property type="entry name" value="ARM-like"/>
</dbReference>
<dbReference type="Proteomes" id="UP000054498">
    <property type="component" value="Unassembled WGS sequence"/>
</dbReference>
<dbReference type="InterPro" id="IPR007701">
    <property type="entry name" value="Interferon-rel_develop_reg_N"/>
</dbReference>
<dbReference type="STRING" id="145388.A0A0D2MIP4"/>
<feature type="compositionally biased region" description="Gly residues" evidence="3">
    <location>
        <begin position="269"/>
        <end position="280"/>
    </location>
</feature>